<dbReference type="EMBL" id="JBHSGO010000209">
    <property type="protein sequence ID" value="MFC4666608.1"/>
    <property type="molecule type" value="Genomic_DNA"/>
</dbReference>
<dbReference type="SUPFAM" id="SSF55186">
    <property type="entry name" value="ThrRS/AlaRS common domain"/>
    <property type="match status" value="1"/>
</dbReference>
<keyword evidence="2" id="KW-0418">Kinase</keyword>
<dbReference type="InterPro" id="IPR006083">
    <property type="entry name" value="PRK/URK"/>
</dbReference>
<comment type="caution">
    <text evidence="2">The sequence shown here is derived from an EMBL/GenBank/DDBJ whole genome shotgun (WGS) entry which is preliminary data.</text>
</comment>
<reference evidence="3" key="1">
    <citation type="journal article" date="2019" name="Int. J. Syst. Evol. Microbiol.">
        <title>The Global Catalogue of Microorganisms (GCM) 10K type strain sequencing project: providing services to taxonomists for standard genome sequencing and annotation.</title>
        <authorList>
            <consortium name="The Broad Institute Genomics Platform"/>
            <consortium name="The Broad Institute Genome Sequencing Center for Infectious Disease"/>
            <person name="Wu L."/>
            <person name="Ma J."/>
        </authorList>
    </citation>
    <scope>NUCLEOTIDE SEQUENCE [LARGE SCALE GENOMIC DNA]</scope>
    <source>
        <strain evidence="3">CGMCC 4.7357</strain>
    </source>
</reference>
<dbReference type="PANTHER" id="PTHR10285">
    <property type="entry name" value="URIDINE KINASE"/>
    <property type="match status" value="1"/>
</dbReference>
<dbReference type="Gene3D" id="3.40.50.300">
    <property type="entry name" value="P-loop containing nucleotide triphosphate hydrolases"/>
    <property type="match status" value="1"/>
</dbReference>
<dbReference type="SUPFAM" id="SSF52540">
    <property type="entry name" value="P-loop containing nucleoside triphosphate hydrolases"/>
    <property type="match status" value="1"/>
</dbReference>
<organism evidence="2 3">
    <name type="scientific">Falsiporphyromonas endometrii</name>
    <dbReference type="NCBI Taxonomy" id="1387297"/>
    <lineage>
        <taxon>Bacteria</taxon>
        <taxon>Pseudomonadati</taxon>
        <taxon>Bacteroidota</taxon>
        <taxon>Bacteroidia</taxon>
        <taxon>Bacteroidales</taxon>
        <taxon>Porphyromonadaceae</taxon>
        <taxon>Falsiporphyromonas</taxon>
    </lineage>
</organism>
<evidence type="ECO:0000313" key="3">
    <source>
        <dbReference type="Proteomes" id="UP001596020"/>
    </source>
</evidence>
<dbReference type="Pfam" id="PF00485">
    <property type="entry name" value="PRK"/>
    <property type="match status" value="1"/>
</dbReference>
<dbReference type="InterPro" id="IPR003593">
    <property type="entry name" value="AAA+_ATPase"/>
</dbReference>
<evidence type="ECO:0000313" key="2">
    <source>
        <dbReference type="EMBL" id="MFC4666608.1"/>
    </source>
</evidence>
<gene>
    <name evidence="2" type="ORF">ACFO3G_08380</name>
</gene>
<dbReference type="SMART" id="SM00382">
    <property type="entry name" value="AAA"/>
    <property type="match status" value="1"/>
</dbReference>
<protein>
    <submittedName>
        <fullName evidence="2">Nucleoside kinase</fullName>
    </submittedName>
</protein>
<dbReference type="Proteomes" id="UP001596020">
    <property type="component" value="Unassembled WGS sequence"/>
</dbReference>
<sequence>MIKIENQIKEPLKPFTVYVTNLKEQVEVLPGCQLCTIADAVEKQLGFRPIKAFVDNRTQDLTWRCFHSVDITFVSLKEETGMRTYERTLSFIAAKAIKELMPGAHFYIKHSLSKGCFCRIDYTHMIEQNDLDRIKSKMWEIIKKDIPFKLKTKRTATVAKMFRELGLTDKADLIEGQGEPYTSYYELDGYPDYFYGGLAPSTGYIYLFDIIPWMEDGLLMLMPNREKLDELQKPIPQVMMKDVIHKHDKLLALTNCKYVGSLNKIIEGERLSDLIHVSEAMQEKEIAKIAEDIAKRYASGTRVVLISGPSSSGKTTFCKRLQVQLITNYLHPHGLSLDDYFIDREFTPRTPSGDYDFENIKAIDLKLLGEQIQQILAGEEVKLPTYDFTTGKKIYRGNTIKLNDGDLLVIEGIHGLNPDLLPSIPEAATYKIYVSALTNVALDSHNRIPSTDNRLLRRIVRDYNYRGYSASETIKRWPSVREGEEKWVFPFQENANAMFNSAMVYEFAALREQAENILRQVPKAVPEFSEAQRLLQFLSYFKFVPKSELPSVSLLREFLGGSSFHY</sequence>
<dbReference type="Gene3D" id="3.30.980.10">
    <property type="entry name" value="Threonyl-trna Synthetase, Chain A, domain 2"/>
    <property type="match status" value="1"/>
</dbReference>
<dbReference type="GO" id="GO:0016301">
    <property type="term" value="F:kinase activity"/>
    <property type="evidence" value="ECO:0007669"/>
    <property type="project" value="UniProtKB-KW"/>
</dbReference>
<proteinExistence type="predicted"/>
<dbReference type="RefSeq" id="WP_380079840.1">
    <property type="nucleotide sequence ID" value="NZ_JBHSGO010000209.1"/>
</dbReference>
<keyword evidence="2" id="KW-0808">Transferase</keyword>
<evidence type="ECO:0000259" key="1">
    <source>
        <dbReference type="SMART" id="SM00382"/>
    </source>
</evidence>
<dbReference type="InterPro" id="IPR027417">
    <property type="entry name" value="P-loop_NTPase"/>
</dbReference>
<keyword evidence="3" id="KW-1185">Reference proteome</keyword>
<dbReference type="InterPro" id="IPR018163">
    <property type="entry name" value="Thr/Ala-tRNA-synth_IIc_edit"/>
</dbReference>
<feature type="domain" description="AAA+ ATPase" evidence="1">
    <location>
        <begin position="300"/>
        <end position="461"/>
    </location>
</feature>
<dbReference type="CDD" id="cd02028">
    <property type="entry name" value="UMPK_like"/>
    <property type="match status" value="1"/>
</dbReference>
<name>A0ABV9K9S2_9PORP</name>
<accession>A0ABV9K9S2</accession>